<reference evidence="2" key="1">
    <citation type="submission" date="2022-07" db="EMBL/GenBank/DDBJ databases">
        <authorList>
            <person name="Macas J."/>
            <person name="Novak P."/>
            <person name="Neumann P."/>
        </authorList>
    </citation>
    <scope>NUCLEOTIDE SEQUENCE</scope>
</reference>
<dbReference type="Proteomes" id="UP001152523">
    <property type="component" value="Unassembled WGS sequence"/>
</dbReference>
<protein>
    <submittedName>
        <fullName evidence="2">Uncharacterized protein</fullName>
    </submittedName>
</protein>
<comment type="caution">
    <text evidence="2">The sequence shown here is derived from an EMBL/GenBank/DDBJ whole genome shotgun (WGS) entry which is preliminary data.</text>
</comment>
<dbReference type="EMBL" id="CAMAPF010000987">
    <property type="protein sequence ID" value="CAH9135423.1"/>
    <property type="molecule type" value="Genomic_DNA"/>
</dbReference>
<organism evidence="2 3">
    <name type="scientific">Cuscuta epithymum</name>
    <dbReference type="NCBI Taxonomy" id="186058"/>
    <lineage>
        <taxon>Eukaryota</taxon>
        <taxon>Viridiplantae</taxon>
        <taxon>Streptophyta</taxon>
        <taxon>Embryophyta</taxon>
        <taxon>Tracheophyta</taxon>
        <taxon>Spermatophyta</taxon>
        <taxon>Magnoliopsida</taxon>
        <taxon>eudicotyledons</taxon>
        <taxon>Gunneridae</taxon>
        <taxon>Pentapetalae</taxon>
        <taxon>asterids</taxon>
        <taxon>lamiids</taxon>
        <taxon>Solanales</taxon>
        <taxon>Convolvulaceae</taxon>
        <taxon>Cuscuteae</taxon>
        <taxon>Cuscuta</taxon>
        <taxon>Cuscuta subgen. Cuscuta</taxon>
    </lineage>
</organism>
<keyword evidence="3" id="KW-1185">Reference proteome</keyword>
<feature type="region of interest" description="Disordered" evidence="1">
    <location>
        <begin position="89"/>
        <end position="109"/>
    </location>
</feature>
<dbReference type="AlphaFoldDB" id="A0AAV0FJ41"/>
<feature type="region of interest" description="Disordered" evidence="1">
    <location>
        <begin position="1"/>
        <end position="50"/>
    </location>
</feature>
<proteinExistence type="predicted"/>
<evidence type="ECO:0000313" key="2">
    <source>
        <dbReference type="EMBL" id="CAH9135423.1"/>
    </source>
</evidence>
<gene>
    <name evidence="2" type="ORF">CEPIT_LOCUS34496</name>
</gene>
<accession>A0AAV0FJ41</accession>
<evidence type="ECO:0000313" key="3">
    <source>
        <dbReference type="Proteomes" id="UP001152523"/>
    </source>
</evidence>
<name>A0AAV0FJ41_9ASTE</name>
<feature type="compositionally biased region" description="Basic and acidic residues" evidence="1">
    <location>
        <begin position="21"/>
        <end position="38"/>
    </location>
</feature>
<evidence type="ECO:0000256" key="1">
    <source>
        <dbReference type="SAM" id="MobiDB-lite"/>
    </source>
</evidence>
<sequence length="144" mass="16089">MEYMAQNPRPTVFYSSYEGPRSARDPKHSGPSSKEPKVRPGYPSAIWPKAPNYTGQPDLSIQSYWEKKAENRSLRHFRAFGTWEAFGCTASSATQSPRPRGEPSANNSIIKDSLWRHATTAFNAASHPPTAFNAVHMRMPVPPD</sequence>